<gene>
    <name evidence="2" type="ORF">F2Q70_00042859</name>
</gene>
<sequence length="471" mass="52418">MVKLHFQLLSEHLRNGLSSIDSPSPNFKTLSGTITEEPSASIFLDAGEAFGRRRRTLCSIQCSSLSSVCSSSCSSLLRLRSFQFSVLTTRPVFWRSSHFAIMPVSFNHLRISRSMSRRHGLPPAPLSLPYHQVGRDTLSPCVSGTPPCCRVSVPIAHFLLKTSSSWTSLTRSSSTNTCFNGPLLWDSEETRRTVLPLCLAEEPVYSGGPTSPRSEMHRLPFGGGRSISGVCLLSLSSYPLKRVSRVGPRVSFSWAWTTKSTISASPQTSHPNLKPTVLFLIINAVLVLAFLIRFSGGFIGAFNLRIMAYHHFKKILSVDSLRRDLFRSLFSLEESTFLPYILLVKEDVSSALLSIGFNFITGLLSCVAVCMGPEDETEITMCCLAALYVRSLVRFIYVREQEEQARLVMPTLVFHSAGDIGLPDQEVEPDACVAVKDWWFNTGFHSALHMIYNPFLSPLPFHSYEETIEKS</sequence>
<keyword evidence="1" id="KW-0812">Transmembrane</keyword>
<name>A0A8S9KJH7_BRACR</name>
<evidence type="ECO:0000256" key="1">
    <source>
        <dbReference type="SAM" id="Phobius"/>
    </source>
</evidence>
<proteinExistence type="predicted"/>
<dbReference type="AlphaFoldDB" id="A0A8S9KJH7"/>
<dbReference type="EMBL" id="QGKY02000164">
    <property type="protein sequence ID" value="KAF2593533.1"/>
    <property type="molecule type" value="Genomic_DNA"/>
</dbReference>
<reference evidence="2" key="1">
    <citation type="submission" date="2019-12" db="EMBL/GenBank/DDBJ databases">
        <title>Genome sequencing and annotation of Brassica cretica.</title>
        <authorList>
            <person name="Studholme D.J."/>
            <person name="Sarris P.F."/>
        </authorList>
    </citation>
    <scope>NUCLEOTIDE SEQUENCE</scope>
    <source>
        <strain evidence="2">PFS-102/07</strain>
        <tissue evidence="2">Leaf</tissue>
    </source>
</reference>
<evidence type="ECO:0000313" key="2">
    <source>
        <dbReference type="EMBL" id="KAF2593533.1"/>
    </source>
</evidence>
<feature type="transmembrane region" description="Helical" evidence="1">
    <location>
        <begin position="277"/>
        <end position="304"/>
    </location>
</feature>
<organism evidence="2">
    <name type="scientific">Brassica cretica</name>
    <name type="common">Mustard</name>
    <dbReference type="NCBI Taxonomy" id="69181"/>
    <lineage>
        <taxon>Eukaryota</taxon>
        <taxon>Viridiplantae</taxon>
        <taxon>Streptophyta</taxon>
        <taxon>Embryophyta</taxon>
        <taxon>Tracheophyta</taxon>
        <taxon>Spermatophyta</taxon>
        <taxon>Magnoliopsida</taxon>
        <taxon>eudicotyledons</taxon>
        <taxon>Gunneridae</taxon>
        <taxon>Pentapetalae</taxon>
        <taxon>rosids</taxon>
        <taxon>malvids</taxon>
        <taxon>Brassicales</taxon>
        <taxon>Brassicaceae</taxon>
        <taxon>Brassiceae</taxon>
        <taxon>Brassica</taxon>
    </lineage>
</organism>
<protein>
    <submittedName>
        <fullName evidence="2">Uncharacterized protein</fullName>
    </submittedName>
</protein>
<accession>A0A8S9KJH7</accession>
<keyword evidence="1" id="KW-0472">Membrane</keyword>
<comment type="caution">
    <text evidence="2">The sequence shown here is derived from an EMBL/GenBank/DDBJ whole genome shotgun (WGS) entry which is preliminary data.</text>
</comment>
<keyword evidence="1" id="KW-1133">Transmembrane helix</keyword>